<keyword evidence="3" id="KW-1185">Reference proteome</keyword>
<accession>A0A170RUF3</accession>
<dbReference type="EMBL" id="AP017424">
    <property type="protein sequence ID" value="BAU81042.1"/>
    <property type="molecule type" value="Genomic_DNA"/>
</dbReference>
<evidence type="ECO:0000313" key="2">
    <source>
        <dbReference type="EMBL" id="BAU81042.1"/>
    </source>
</evidence>
<feature type="region of interest" description="Disordered" evidence="1">
    <location>
        <begin position="82"/>
        <end position="101"/>
    </location>
</feature>
<sequence length="101" mass="10974">MPASLNLPGEAGGYLAARAALLDGTYREGAGRVTDNVQVVFDGGRLHFAAMEPEPEPASSGTGVYEACRIRYRARVRSLRRRALGSRRGDRPQSVSLWART</sequence>
<gene>
    <name evidence="2" type="ORF">SLA_0087</name>
</gene>
<name>A0A170RUF3_STRLU</name>
<organism evidence="2 3">
    <name type="scientific">Streptomyces laurentii</name>
    <dbReference type="NCBI Taxonomy" id="39478"/>
    <lineage>
        <taxon>Bacteria</taxon>
        <taxon>Bacillati</taxon>
        <taxon>Actinomycetota</taxon>
        <taxon>Actinomycetes</taxon>
        <taxon>Kitasatosporales</taxon>
        <taxon>Streptomycetaceae</taxon>
        <taxon>Streptomyces</taxon>
    </lineage>
</organism>
<dbReference type="AlphaFoldDB" id="A0A170RUF3"/>
<proteinExistence type="predicted"/>
<evidence type="ECO:0000256" key="1">
    <source>
        <dbReference type="SAM" id="MobiDB-lite"/>
    </source>
</evidence>
<evidence type="ECO:0000313" key="3">
    <source>
        <dbReference type="Proteomes" id="UP000217676"/>
    </source>
</evidence>
<dbReference type="KEGG" id="slau:SLA_0087"/>
<dbReference type="Proteomes" id="UP000217676">
    <property type="component" value="Chromosome"/>
</dbReference>
<reference evidence="2 3" key="1">
    <citation type="journal article" date="2016" name="Genome Announc.">
        <title>Complete Genome Sequence of Thiostrepton-Producing Streptomyces laurentii ATCC 31255.</title>
        <authorList>
            <person name="Doi K."/>
            <person name="Fujino Y."/>
            <person name="Nagayoshi Y."/>
            <person name="Ohshima T."/>
            <person name="Ogata S."/>
        </authorList>
    </citation>
    <scope>NUCLEOTIDE SEQUENCE [LARGE SCALE GENOMIC DNA]</scope>
    <source>
        <strain evidence="2 3">ATCC 31255</strain>
    </source>
</reference>
<protein>
    <submittedName>
        <fullName evidence="2">Transposase, tnpA family protein</fullName>
    </submittedName>
</protein>